<name>A0A816C6U7_ADIRI</name>
<keyword evidence="6" id="KW-0675">Receptor</keyword>
<evidence type="ECO:0000256" key="6">
    <source>
        <dbReference type="ARBA" id="ARBA00023170"/>
    </source>
</evidence>
<dbReference type="EMBL" id="CAJNOR010007455">
    <property type="protein sequence ID" value="CAF1617580.1"/>
    <property type="molecule type" value="Genomic_DNA"/>
</dbReference>
<comment type="subcellular location">
    <subcellularLocation>
        <location evidence="1">Membrane</location>
        <topology evidence="1">Multi-pass membrane protein</topology>
    </subcellularLocation>
</comment>
<evidence type="ECO:0000256" key="4">
    <source>
        <dbReference type="ARBA" id="ARBA00023040"/>
    </source>
</evidence>
<protein>
    <recommendedName>
        <fullName evidence="9">G-protein coupled receptors family 1 profile domain-containing protein</fullName>
    </recommendedName>
</protein>
<dbReference type="SUPFAM" id="SSF81321">
    <property type="entry name" value="Family A G protein-coupled receptor-like"/>
    <property type="match status" value="1"/>
</dbReference>
<evidence type="ECO:0000256" key="2">
    <source>
        <dbReference type="ARBA" id="ARBA00022692"/>
    </source>
</evidence>
<keyword evidence="3 8" id="KW-1133">Transmembrane helix</keyword>
<dbReference type="PROSITE" id="PS50262">
    <property type="entry name" value="G_PROTEIN_RECEP_F1_2"/>
    <property type="match status" value="1"/>
</dbReference>
<evidence type="ECO:0000256" key="5">
    <source>
        <dbReference type="ARBA" id="ARBA00023136"/>
    </source>
</evidence>
<reference evidence="11" key="1">
    <citation type="submission" date="2021-02" db="EMBL/GenBank/DDBJ databases">
        <authorList>
            <person name="Nowell W R."/>
        </authorList>
    </citation>
    <scope>NUCLEOTIDE SEQUENCE</scope>
</reference>
<feature type="transmembrane region" description="Helical" evidence="8">
    <location>
        <begin position="78"/>
        <end position="98"/>
    </location>
</feature>
<evidence type="ECO:0000256" key="8">
    <source>
        <dbReference type="SAM" id="Phobius"/>
    </source>
</evidence>
<dbReference type="InterPro" id="IPR000276">
    <property type="entry name" value="GPCR_Rhodpsn"/>
</dbReference>
<dbReference type="Proteomes" id="UP000663852">
    <property type="component" value="Unassembled WGS sequence"/>
</dbReference>
<evidence type="ECO:0000313" key="11">
    <source>
        <dbReference type="EMBL" id="CAF1617580.1"/>
    </source>
</evidence>
<keyword evidence="4" id="KW-0297">G-protein coupled receptor</keyword>
<organism evidence="11 12">
    <name type="scientific">Adineta ricciae</name>
    <name type="common">Rotifer</name>
    <dbReference type="NCBI Taxonomy" id="249248"/>
    <lineage>
        <taxon>Eukaryota</taxon>
        <taxon>Metazoa</taxon>
        <taxon>Spiralia</taxon>
        <taxon>Gnathifera</taxon>
        <taxon>Rotifera</taxon>
        <taxon>Eurotatoria</taxon>
        <taxon>Bdelloidea</taxon>
        <taxon>Adinetida</taxon>
        <taxon>Adinetidae</taxon>
        <taxon>Adineta</taxon>
    </lineage>
</organism>
<evidence type="ECO:0000256" key="3">
    <source>
        <dbReference type="ARBA" id="ARBA00022989"/>
    </source>
</evidence>
<dbReference type="GO" id="GO:0005886">
    <property type="term" value="C:plasma membrane"/>
    <property type="evidence" value="ECO:0007669"/>
    <property type="project" value="TreeGrafter"/>
</dbReference>
<keyword evidence="7" id="KW-0807">Transducer</keyword>
<evidence type="ECO:0000313" key="12">
    <source>
        <dbReference type="Proteomes" id="UP000663828"/>
    </source>
</evidence>
<comment type="caution">
    <text evidence="11">The sequence shown here is derived from an EMBL/GenBank/DDBJ whole genome shotgun (WGS) entry which is preliminary data.</text>
</comment>
<feature type="transmembrane region" description="Helical" evidence="8">
    <location>
        <begin position="266"/>
        <end position="286"/>
    </location>
</feature>
<proteinExistence type="predicted"/>
<dbReference type="InterPro" id="IPR017452">
    <property type="entry name" value="GPCR_Rhodpsn_7TM"/>
</dbReference>
<dbReference type="AlphaFoldDB" id="A0A816C6U7"/>
<feature type="transmembrane region" description="Helical" evidence="8">
    <location>
        <begin position="162"/>
        <end position="184"/>
    </location>
</feature>
<feature type="transmembrane region" description="Helical" evidence="8">
    <location>
        <begin position="306"/>
        <end position="329"/>
    </location>
</feature>
<keyword evidence="2 8" id="KW-0812">Transmembrane</keyword>
<dbReference type="Proteomes" id="UP000663828">
    <property type="component" value="Unassembled WGS sequence"/>
</dbReference>
<dbReference type="EMBL" id="CAJNOJ010000216">
    <property type="protein sequence ID" value="CAF1301439.1"/>
    <property type="molecule type" value="Genomic_DNA"/>
</dbReference>
<dbReference type="PANTHER" id="PTHR24243">
    <property type="entry name" value="G-PROTEIN COUPLED RECEPTOR"/>
    <property type="match status" value="1"/>
</dbReference>
<feature type="transmembrane region" description="Helical" evidence="8">
    <location>
        <begin position="45"/>
        <end position="66"/>
    </location>
</feature>
<feature type="transmembrane region" description="Helical" evidence="8">
    <location>
        <begin position="204"/>
        <end position="227"/>
    </location>
</feature>
<feature type="domain" description="G-protein coupled receptors family 1 profile" evidence="9">
    <location>
        <begin position="57"/>
        <end position="329"/>
    </location>
</feature>
<evidence type="ECO:0000259" key="9">
    <source>
        <dbReference type="PROSITE" id="PS50262"/>
    </source>
</evidence>
<dbReference type="Gene3D" id="1.20.1070.10">
    <property type="entry name" value="Rhodopsin 7-helix transmembrane proteins"/>
    <property type="match status" value="1"/>
</dbReference>
<dbReference type="Pfam" id="PF00001">
    <property type="entry name" value="7tm_1"/>
    <property type="match status" value="1"/>
</dbReference>
<accession>A0A816C6U7</accession>
<gene>
    <name evidence="10" type="ORF">EDS130_LOCUS30628</name>
    <name evidence="11" type="ORF">XAT740_LOCUS49775</name>
</gene>
<dbReference type="GO" id="GO:0004930">
    <property type="term" value="F:G protein-coupled receptor activity"/>
    <property type="evidence" value="ECO:0007669"/>
    <property type="project" value="UniProtKB-KW"/>
</dbReference>
<evidence type="ECO:0000313" key="10">
    <source>
        <dbReference type="EMBL" id="CAF1301439.1"/>
    </source>
</evidence>
<evidence type="ECO:0000256" key="1">
    <source>
        <dbReference type="ARBA" id="ARBA00004141"/>
    </source>
</evidence>
<keyword evidence="12" id="KW-1185">Reference proteome</keyword>
<dbReference type="OrthoDB" id="10038647at2759"/>
<dbReference type="PANTHER" id="PTHR24243:SF230">
    <property type="entry name" value="G-PROTEIN COUPLED RECEPTORS FAMILY 1 PROFILE DOMAIN-CONTAINING PROTEIN"/>
    <property type="match status" value="1"/>
</dbReference>
<sequence>MRLDFITRISTYQVAGILKVQMSSNSSDAILIANLISISTEMNRYFSILIFLFGTVGNILNCLALSQRTLRSNPCASFFLASSFSNLITLISGVAVRLLAGWNADLTGTNNWICKIRIFVLFTSRTAASWLITFATIDRWLSSSVDVHYRQLSTLKNARRGMIFVVLLSISTYAQLLYCYQANLVNAPLKCYSKTMICRLLYDFEFIVITVFLPTLLMTVFGLMTVFNIQQSKRRRIQPYSTMVRMNYLASTREEVQRWGKKDRSLLLMLFIQIILLTIFSLPQAIQSLYANIVREQTQSAIANAINNFVLNIFFLLTYVTNGMPFYIYTLTGGSLFRKALFTSLRELCPKFT</sequence>
<evidence type="ECO:0000256" key="7">
    <source>
        <dbReference type="ARBA" id="ARBA00023224"/>
    </source>
</evidence>
<keyword evidence="5 8" id="KW-0472">Membrane</keyword>